<dbReference type="InterPro" id="IPR001628">
    <property type="entry name" value="Znf_hrmn_rcpt"/>
</dbReference>
<keyword evidence="4" id="KW-0805">Transcription regulation</keyword>
<dbReference type="InterPro" id="IPR013088">
    <property type="entry name" value="Znf_NHR/GATA"/>
</dbReference>
<dbReference type="GO" id="GO:0003700">
    <property type="term" value="F:DNA-binding transcription factor activity"/>
    <property type="evidence" value="ECO:0007669"/>
    <property type="project" value="InterPro"/>
</dbReference>
<evidence type="ECO:0000313" key="11">
    <source>
        <dbReference type="Proteomes" id="UP000008281"/>
    </source>
</evidence>
<dbReference type="EMBL" id="DS268410">
    <property type="protein sequence ID" value="EFO99771.1"/>
    <property type="molecule type" value="Genomic_DNA"/>
</dbReference>
<keyword evidence="8" id="KW-0539">Nucleus</keyword>
<dbReference type="STRING" id="31234.E3LJQ7"/>
<dbReference type="InterPro" id="IPR042936">
    <property type="entry name" value="Nhr-150"/>
</dbReference>
<protein>
    <recommendedName>
        <fullName evidence="9">Nuclear receptor domain-containing protein</fullName>
    </recommendedName>
</protein>
<dbReference type="eggNOG" id="KOG3575">
    <property type="taxonomic scope" value="Eukaryota"/>
</dbReference>
<keyword evidence="5" id="KW-0238">DNA-binding</keyword>
<dbReference type="InterPro" id="IPR000536">
    <property type="entry name" value="Nucl_hrmn_rcpt_lig-bd"/>
</dbReference>
<keyword evidence="3" id="KW-0862">Zinc</keyword>
<dbReference type="PROSITE" id="PS51030">
    <property type="entry name" value="NUCLEAR_REC_DBD_2"/>
    <property type="match status" value="1"/>
</dbReference>
<dbReference type="InterPro" id="IPR035500">
    <property type="entry name" value="NHR-like_dom_sf"/>
</dbReference>
<evidence type="ECO:0000256" key="8">
    <source>
        <dbReference type="ARBA" id="ARBA00023242"/>
    </source>
</evidence>
<gene>
    <name evidence="10" type="ORF">CRE_18738</name>
</gene>
<feature type="domain" description="Nuclear receptor" evidence="9">
    <location>
        <begin position="9"/>
        <end position="81"/>
    </location>
</feature>
<accession>E3LJQ7</accession>
<dbReference type="AlphaFoldDB" id="E3LJQ7"/>
<evidence type="ECO:0000256" key="6">
    <source>
        <dbReference type="ARBA" id="ARBA00023163"/>
    </source>
</evidence>
<dbReference type="Gene3D" id="3.30.50.10">
    <property type="entry name" value="Erythroid Transcription Factor GATA-1, subunit A"/>
    <property type="match status" value="1"/>
</dbReference>
<dbReference type="GO" id="GO:0008270">
    <property type="term" value="F:zinc ion binding"/>
    <property type="evidence" value="ECO:0007669"/>
    <property type="project" value="UniProtKB-KW"/>
</dbReference>
<dbReference type="Gene3D" id="1.10.565.10">
    <property type="entry name" value="Retinoid X Receptor"/>
    <property type="match status" value="1"/>
</dbReference>
<organism evidence="11">
    <name type="scientific">Caenorhabditis remanei</name>
    <name type="common">Caenorhabditis vulgaris</name>
    <dbReference type="NCBI Taxonomy" id="31234"/>
    <lineage>
        <taxon>Eukaryota</taxon>
        <taxon>Metazoa</taxon>
        <taxon>Ecdysozoa</taxon>
        <taxon>Nematoda</taxon>
        <taxon>Chromadorea</taxon>
        <taxon>Rhabditida</taxon>
        <taxon>Rhabditina</taxon>
        <taxon>Rhabditomorpha</taxon>
        <taxon>Rhabditoidea</taxon>
        <taxon>Rhabditidae</taxon>
        <taxon>Peloderinae</taxon>
        <taxon>Caenorhabditis</taxon>
    </lineage>
</organism>
<dbReference type="PANTHER" id="PTHR46800">
    <property type="entry name" value="NUCLEAR HORMONE RECEPTOR FAMILY-RELATED-RELATED"/>
    <property type="match status" value="1"/>
</dbReference>
<name>E3LJQ7_CAERE</name>
<keyword evidence="7" id="KW-0675">Receptor</keyword>
<proteinExistence type="predicted"/>
<keyword evidence="11" id="KW-1185">Reference proteome</keyword>
<dbReference type="SMART" id="SM00399">
    <property type="entry name" value="ZnF_C4"/>
    <property type="match status" value="1"/>
</dbReference>
<keyword evidence="2" id="KW-0863">Zinc-finger</keyword>
<evidence type="ECO:0000256" key="2">
    <source>
        <dbReference type="ARBA" id="ARBA00022771"/>
    </source>
</evidence>
<evidence type="ECO:0000256" key="4">
    <source>
        <dbReference type="ARBA" id="ARBA00023015"/>
    </source>
</evidence>
<dbReference type="GO" id="GO:0043565">
    <property type="term" value="F:sequence-specific DNA binding"/>
    <property type="evidence" value="ECO:0007669"/>
    <property type="project" value="InterPro"/>
</dbReference>
<dbReference type="Proteomes" id="UP000008281">
    <property type="component" value="Unassembled WGS sequence"/>
</dbReference>
<dbReference type="SUPFAM" id="SSF48508">
    <property type="entry name" value="Nuclear receptor ligand-binding domain"/>
    <property type="match status" value="1"/>
</dbReference>
<dbReference type="HOGENOM" id="CLU_007368_1_0_1"/>
<reference evidence="10" key="1">
    <citation type="submission" date="2007-07" db="EMBL/GenBank/DDBJ databases">
        <title>PCAP assembly of the Caenorhabditis remanei genome.</title>
        <authorList>
            <consortium name="The Caenorhabditis remanei Sequencing Consortium"/>
            <person name="Wilson R.K."/>
        </authorList>
    </citation>
    <scope>NUCLEOTIDE SEQUENCE [LARGE SCALE GENOMIC DNA]</scope>
    <source>
        <strain evidence="10">PB4641</strain>
    </source>
</reference>
<evidence type="ECO:0000256" key="5">
    <source>
        <dbReference type="ARBA" id="ARBA00023125"/>
    </source>
</evidence>
<evidence type="ECO:0000313" key="10">
    <source>
        <dbReference type="EMBL" id="EFO99771.1"/>
    </source>
</evidence>
<dbReference type="OMA" id="FDQERKN"/>
<evidence type="ECO:0000259" key="9">
    <source>
        <dbReference type="PROSITE" id="PS51030"/>
    </source>
</evidence>
<dbReference type="Pfam" id="PF00105">
    <property type="entry name" value="zf-C4"/>
    <property type="match status" value="1"/>
</dbReference>
<evidence type="ECO:0000256" key="1">
    <source>
        <dbReference type="ARBA" id="ARBA00022723"/>
    </source>
</evidence>
<dbReference type="Pfam" id="PF00104">
    <property type="entry name" value="Hormone_recep"/>
    <property type="match status" value="1"/>
</dbReference>
<dbReference type="SUPFAM" id="SSF57716">
    <property type="entry name" value="Glucocorticoid receptor-like (DNA-binding domain)"/>
    <property type="match status" value="1"/>
</dbReference>
<evidence type="ECO:0000256" key="7">
    <source>
        <dbReference type="ARBA" id="ARBA00023170"/>
    </source>
</evidence>
<dbReference type="PRINTS" id="PR00047">
    <property type="entry name" value="STROIDFINGER"/>
</dbReference>
<dbReference type="InParanoid" id="E3LJQ7"/>
<keyword evidence="6" id="KW-0804">Transcription</keyword>
<sequence length="313" mass="36377">MSKYSSNSMRNCSVCNSTSASYHFGAIVCRACAIFFRRFVNRKRINVYCTCFLEKESPNQCRSCRMEKCLAVGMQSDQIHGPRDVIGNPKTMKMIGGPNSSSTPPENIYNLRIEPGICYRHLDRIHCTTENYRNLENTRLSVFNKHPNASKELDVHEFSIEIMTDIKLIWRLCETTFPEFNALCQQDKINQIFGPYWAYRYENVNNPLVAMGFDETENMALLGILLWDPGYTNISESLAETCHAMRKIIFRELNSCYESSEDETTSRNFFSILDSLSLIERAEQKCREEIHLCGVHKIEFDQERKNMILWDKN</sequence>
<dbReference type="OrthoDB" id="5810792at2759"/>
<dbReference type="PROSITE" id="PS00031">
    <property type="entry name" value="NUCLEAR_REC_DBD_1"/>
    <property type="match status" value="1"/>
</dbReference>
<keyword evidence="1" id="KW-0479">Metal-binding</keyword>
<dbReference type="PANTHER" id="PTHR46800:SF3">
    <property type="entry name" value="NUCLEAR HORMONE RECEPTOR FAMILY"/>
    <property type="match status" value="1"/>
</dbReference>
<evidence type="ECO:0000256" key="3">
    <source>
        <dbReference type="ARBA" id="ARBA00022833"/>
    </source>
</evidence>